<dbReference type="Gene3D" id="3.40.50.10540">
    <property type="entry name" value="Crotonobetainyl-coa:carnitine coa-transferase, domain 1"/>
    <property type="match status" value="1"/>
</dbReference>
<evidence type="ECO:0000256" key="1">
    <source>
        <dbReference type="ARBA" id="ARBA00022679"/>
    </source>
</evidence>
<evidence type="ECO:0000313" key="3">
    <source>
        <dbReference type="EMBL" id="MEJ1089969.1"/>
    </source>
</evidence>
<dbReference type="EMBL" id="JBBDGM010000022">
    <property type="protein sequence ID" value="MEJ1089969.1"/>
    <property type="molecule type" value="Genomic_DNA"/>
</dbReference>
<keyword evidence="4" id="KW-1185">Reference proteome</keyword>
<dbReference type="InterPro" id="IPR044855">
    <property type="entry name" value="CoA-Trfase_III_dom3_sf"/>
</dbReference>
<feature type="region of interest" description="Disordered" evidence="2">
    <location>
        <begin position="361"/>
        <end position="382"/>
    </location>
</feature>
<dbReference type="InterPro" id="IPR023606">
    <property type="entry name" value="CoA-Trfase_III_dom_1_sf"/>
</dbReference>
<dbReference type="Proteomes" id="UP001371224">
    <property type="component" value="Unassembled WGS sequence"/>
</dbReference>
<dbReference type="GO" id="GO:0016740">
    <property type="term" value="F:transferase activity"/>
    <property type="evidence" value="ECO:0007669"/>
    <property type="project" value="UniProtKB-KW"/>
</dbReference>
<reference evidence="3 4" key="1">
    <citation type="submission" date="2024-02" db="EMBL/GenBank/DDBJ databases">
        <authorList>
            <person name="Saticioglu I.B."/>
        </authorList>
    </citation>
    <scope>NUCLEOTIDE SEQUENCE [LARGE SCALE GENOMIC DNA]</scope>
    <source>
        <strain evidence="3 4">Mu-80</strain>
    </source>
</reference>
<evidence type="ECO:0000256" key="2">
    <source>
        <dbReference type="SAM" id="MobiDB-lite"/>
    </source>
</evidence>
<dbReference type="PANTHER" id="PTHR48207:SF3">
    <property type="entry name" value="SUCCINATE--HYDROXYMETHYLGLUTARATE COA-TRANSFERASE"/>
    <property type="match status" value="1"/>
</dbReference>
<organism evidence="3 4">
    <name type="scientific">Microbacterium bandirmense</name>
    <dbReference type="NCBI Taxonomy" id="3122050"/>
    <lineage>
        <taxon>Bacteria</taxon>
        <taxon>Bacillati</taxon>
        <taxon>Actinomycetota</taxon>
        <taxon>Actinomycetes</taxon>
        <taxon>Micrococcales</taxon>
        <taxon>Microbacteriaceae</taxon>
        <taxon>Microbacterium</taxon>
    </lineage>
</organism>
<dbReference type="RefSeq" id="WP_337333611.1">
    <property type="nucleotide sequence ID" value="NZ_JBBDGM010000022.1"/>
</dbReference>
<dbReference type="Gene3D" id="3.30.1540.10">
    <property type="entry name" value="formyl-coa transferase, domain 3"/>
    <property type="match status" value="1"/>
</dbReference>
<dbReference type="EC" id="2.8.3.-" evidence="3"/>
<sequence>MTDASNGALEGIRVLDLSRVLAGPLATMYLGDLGADVIKIEPPAGDETRAWVPPVDARGVSTYFTGVNRNKRGLRINLTRDEDREIVLQLAAEADVLVENFRPGVMERFGLDYESLSAGNPGLVYCSITGFGSGAGRELAGFDLLAQAQSGLMSVTGAPDGEPMKVGVALVDVLAGQNAVIGILSALRARERTRRGQRVEISLLSAALSGLANQSSSTVVTGQSPRRHGNAHPSIAPYQMYPTADGDLVIAVGNDRQFEALCRELGSPDLHEDPRFAANGARVAHRAELETVLVALLTSASAGEWAERLTARGVPAGTVNTIAQGLELAEKVELEPVVTIATPEGDARSVANPIRLSGTPVRYLLPPPDAEDHQTWNPRREP</sequence>
<protein>
    <submittedName>
        <fullName evidence="3">CoA transferase</fullName>
        <ecNumber evidence="3">2.8.3.-</ecNumber>
    </submittedName>
</protein>
<evidence type="ECO:0000313" key="4">
    <source>
        <dbReference type="Proteomes" id="UP001371224"/>
    </source>
</evidence>
<gene>
    <name evidence="3" type="ORF">WDU99_16750</name>
</gene>
<dbReference type="InterPro" id="IPR003673">
    <property type="entry name" value="CoA-Trfase_fam_III"/>
</dbReference>
<comment type="caution">
    <text evidence="3">The sequence shown here is derived from an EMBL/GenBank/DDBJ whole genome shotgun (WGS) entry which is preliminary data.</text>
</comment>
<dbReference type="InterPro" id="IPR050483">
    <property type="entry name" value="CoA-transferase_III_domain"/>
</dbReference>
<dbReference type="PANTHER" id="PTHR48207">
    <property type="entry name" value="SUCCINATE--HYDROXYMETHYLGLUTARATE COA-TRANSFERASE"/>
    <property type="match status" value="1"/>
</dbReference>
<dbReference type="Pfam" id="PF02515">
    <property type="entry name" value="CoA_transf_3"/>
    <property type="match status" value="1"/>
</dbReference>
<dbReference type="SUPFAM" id="SSF89796">
    <property type="entry name" value="CoA-transferase family III (CaiB/BaiF)"/>
    <property type="match status" value="1"/>
</dbReference>
<accession>A0ABU8LF53</accession>
<feature type="compositionally biased region" description="Basic and acidic residues" evidence="2">
    <location>
        <begin position="370"/>
        <end position="382"/>
    </location>
</feature>
<keyword evidence="1 3" id="KW-0808">Transferase</keyword>
<name>A0ABU8LF53_9MICO</name>
<proteinExistence type="predicted"/>